<keyword evidence="1 2" id="KW-0812">Transmembrane</keyword>
<accession>A0A450WZF9</accession>
<organism evidence="2">
    <name type="scientific">Candidatus Kentrum sp. LPFa</name>
    <dbReference type="NCBI Taxonomy" id="2126335"/>
    <lineage>
        <taxon>Bacteria</taxon>
        <taxon>Pseudomonadati</taxon>
        <taxon>Pseudomonadota</taxon>
        <taxon>Gammaproteobacteria</taxon>
        <taxon>Candidatus Kentrum</taxon>
    </lineage>
</organism>
<keyword evidence="1" id="KW-0472">Membrane</keyword>
<name>A0A450WZF9_9GAMM</name>
<reference evidence="2" key="1">
    <citation type="submission" date="2019-02" db="EMBL/GenBank/DDBJ databases">
        <authorList>
            <person name="Gruber-Vodicka R. H."/>
            <person name="Seah K. B. B."/>
        </authorList>
    </citation>
    <scope>NUCLEOTIDE SEQUENCE</scope>
    <source>
        <strain evidence="2">BECK_S313</strain>
    </source>
</reference>
<dbReference type="InterPro" id="IPR025140">
    <property type="entry name" value="Holin_2-3"/>
</dbReference>
<sequence>MAKIFQARMNFWFFVSILLFIPLFLLAPDQPLVILSKIILVTLAGWIGYWIDRSLFLHARPKAYLDQNGLPKPEYLLVFALSQLRRAIIVAAVMLSVALGL</sequence>
<gene>
    <name evidence="2" type="ORF">BECKLPF1236B_GA0070989_13092</name>
</gene>
<protein>
    <submittedName>
        <fullName evidence="2">2/3 transmembrane domain holin</fullName>
    </submittedName>
</protein>
<evidence type="ECO:0000313" key="2">
    <source>
        <dbReference type="EMBL" id="VFK22434.1"/>
    </source>
</evidence>
<feature type="transmembrane region" description="Helical" evidence="1">
    <location>
        <begin position="9"/>
        <end position="27"/>
    </location>
</feature>
<feature type="transmembrane region" description="Helical" evidence="1">
    <location>
        <begin position="33"/>
        <end position="51"/>
    </location>
</feature>
<proteinExistence type="predicted"/>
<dbReference type="EMBL" id="CAADFK010000309">
    <property type="protein sequence ID" value="VFK22434.1"/>
    <property type="molecule type" value="Genomic_DNA"/>
</dbReference>
<dbReference type="AlphaFoldDB" id="A0A450WZF9"/>
<evidence type="ECO:0000256" key="1">
    <source>
        <dbReference type="SAM" id="Phobius"/>
    </source>
</evidence>
<keyword evidence="1" id="KW-1133">Transmembrane helix</keyword>
<dbReference type="Pfam" id="PF13272">
    <property type="entry name" value="Holin_2-3"/>
    <property type="match status" value="1"/>
</dbReference>